<dbReference type="InterPro" id="IPR013249">
    <property type="entry name" value="RNA_pol_sigma70_r4_t2"/>
</dbReference>
<dbReference type="InterPro" id="IPR039425">
    <property type="entry name" value="RNA_pol_sigma-70-like"/>
</dbReference>
<comment type="caution">
    <text evidence="7">The sequence shown here is derived from an EMBL/GenBank/DDBJ whole genome shotgun (WGS) entry which is preliminary data.</text>
</comment>
<dbReference type="Proteomes" id="UP000233293">
    <property type="component" value="Unassembled WGS sequence"/>
</dbReference>
<dbReference type="PANTHER" id="PTHR43133:SF63">
    <property type="entry name" value="RNA POLYMERASE SIGMA FACTOR FECI-RELATED"/>
    <property type="match status" value="1"/>
</dbReference>
<evidence type="ECO:0000259" key="6">
    <source>
        <dbReference type="Pfam" id="PF08281"/>
    </source>
</evidence>
<dbReference type="InterPro" id="IPR036388">
    <property type="entry name" value="WH-like_DNA-bd_sf"/>
</dbReference>
<dbReference type="GO" id="GO:0003677">
    <property type="term" value="F:DNA binding"/>
    <property type="evidence" value="ECO:0007669"/>
    <property type="project" value="InterPro"/>
</dbReference>
<dbReference type="Gene3D" id="1.10.1740.10">
    <property type="match status" value="1"/>
</dbReference>
<dbReference type="Gene3D" id="1.10.10.10">
    <property type="entry name" value="Winged helix-like DNA-binding domain superfamily/Winged helix DNA-binding domain"/>
    <property type="match status" value="1"/>
</dbReference>
<dbReference type="InterPro" id="IPR007627">
    <property type="entry name" value="RNA_pol_sigma70_r2"/>
</dbReference>
<dbReference type="GO" id="GO:0016987">
    <property type="term" value="F:sigma factor activity"/>
    <property type="evidence" value="ECO:0007669"/>
    <property type="project" value="UniProtKB-KW"/>
</dbReference>
<dbReference type="GO" id="GO:0006352">
    <property type="term" value="P:DNA-templated transcription initiation"/>
    <property type="evidence" value="ECO:0007669"/>
    <property type="project" value="InterPro"/>
</dbReference>
<gene>
    <name evidence="7" type="ORF">CWS72_02550</name>
</gene>
<accession>A0A2N3Q056</accession>
<protein>
    <recommendedName>
        <fullName evidence="9">RNA polymerase subunit sigma-70</fullName>
    </recommendedName>
</protein>
<name>A0A2N3Q056_9PROT</name>
<dbReference type="PANTHER" id="PTHR43133">
    <property type="entry name" value="RNA POLYMERASE ECF-TYPE SIGMA FACTO"/>
    <property type="match status" value="1"/>
</dbReference>
<reference evidence="8" key="1">
    <citation type="submission" date="2017-12" db="EMBL/GenBank/DDBJ databases">
        <title>Draft genome sequence of Telmatospirillum siberiense 26-4b1T, an acidotolerant peatland alphaproteobacterium potentially involved in sulfur cycling.</title>
        <authorList>
            <person name="Hausmann B."/>
            <person name="Pjevac P."/>
            <person name="Schreck K."/>
            <person name="Herbold C.W."/>
            <person name="Daims H."/>
            <person name="Wagner M."/>
            <person name="Pester M."/>
            <person name="Loy A."/>
        </authorList>
    </citation>
    <scope>NUCLEOTIDE SEQUENCE [LARGE SCALE GENOMIC DNA]</scope>
    <source>
        <strain evidence="8">26-4b1</strain>
    </source>
</reference>
<dbReference type="NCBIfam" id="TIGR02937">
    <property type="entry name" value="sigma70-ECF"/>
    <property type="match status" value="1"/>
</dbReference>
<evidence type="ECO:0000313" key="7">
    <source>
        <dbReference type="EMBL" id="PKU26040.1"/>
    </source>
</evidence>
<dbReference type="EMBL" id="PIUM01000002">
    <property type="protein sequence ID" value="PKU26040.1"/>
    <property type="molecule type" value="Genomic_DNA"/>
</dbReference>
<dbReference type="InterPro" id="IPR014284">
    <property type="entry name" value="RNA_pol_sigma-70_dom"/>
</dbReference>
<evidence type="ECO:0000256" key="4">
    <source>
        <dbReference type="ARBA" id="ARBA00023163"/>
    </source>
</evidence>
<evidence type="ECO:0000256" key="2">
    <source>
        <dbReference type="ARBA" id="ARBA00023015"/>
    </source>
</evidence>
<dbReference type="Pfam" id="PF08281">
    <property type="entry name" value="Sigma70_r4_2"/>
    <property type="match status" value="1"/>
</dbReference>
<organism evidence="7 8">
    <name type="scientific">Telmatospirillum siberiense</name>
    <dbReference type="NCBI Taxonomy" id="382514"/>
    <lineage>
        <taxon>Bacteria</taxon>
        <taxon>Pseudomonadati</taxon>
        <taxon>Pseudomonadota</taxon>
        <taxon>Alphaproteobacteria</taxon>
        <taxon>Rhodospirillales</taxon>
        <taxon>Rhodospirillaceae</taxon>
        <taxon>Telmatospirillum</taxon>
    </lineage>
</organism>
<dbReference type="InterPro" id="IPR013324">
    <property type="entry name" value="RNA_pol_sigma_r3/r4-like"/>
</dbReference>
<dbReference type="InterPro" id="IPR013325">
    <property type="entry name" value="RNA_pol_sigma_r2"/>
</dbReference>
<dbReference type="CDD" id="cd06171">
    <property type="entry name" value="Sigma70_r4"/>
    <property type="match status" value="1"/>
</dbReference>
<evidence type="ECO:0000256" key="3">
    <source>
        <dbReference type="ARBA" id="ARBA00023082"/>
    </source>
</evidence>
<evidence type="ECO:0000313" key="8">
    <source>
        <dbReference type="Proteomes" id="UP000233293"/>
    </source>
</evidence>
<evidence type="ECO:0000259" key="5">
    <source>
        <dbReference type="Pfam" id="PF04542"/>
    </source>
</evidence>
<feature type="domain" description="RNA polymerase sigma-70 region 2" evidence="5">
    <location>
        <begin position="25"/>
        <end position="96"/>
    </location>
</feature>
<feature type="domain" description="RNA polymerase sigma factor 70 region 4 type 2" evidence="6">
    <location>
        <begin position="130"/>
        <end position="181"/>
    </location>
</feature>
<keyword evidence="8" id="KW-1185">Reference proteome</keyword>
<proteinExistence type="inferred from homology"/>
<dbReference type="SUPFAM" id="SSF88946">
    <property type="entry name" value="Sigma2 domain of RNA polymerase sigma factors"/>
    <property type="match status" value="1"/>
</dbReference>
<keyword evidence="3" id="KW-0731">Sigma factor</keyword>
<keyword evidence="4" id="KW-0804">Transcription</keyword>
<dbReference type="AlphaFoldDB" id="A0A2N3Q056"/>
<evidence type="ECO:0008006" key="9">
    <source>
        <dbReference type="Google" id="ProtNLM"/>
    </source>
</evidence>
<comment type="similarity">
    <text evidence="1">Belongs to the sigma-70 factor family. ECF subfamily.</text>
</comment>
<dbReference type="Pfam" id="PF04542">
    <property type="entry name" value="Sigma70_r2"/>
    <property type="match status" value="1"/>
</dbReference>
<dbReference type="SUPFAM" id="SSF88659">
    <property type="entry name" value="Sigma3 and sigma4 domains of RNA polymerase sigma factors"/>
    <property type="match status" value="1"/>
</dbReference>
<keyword evidence="2" id="KW-0805">Transcription regulation</keyword>
<evidence type="ECO:0000256" key="1">
    <source>
        <dbReference type="ARBA" id="ARBA00010641"/>
    </source>
</evidence>
<sequence length="190" mass="21125">MFSRHAAGEGRAAPVGPPRLDIGHLFSAHRKELLRFLQRCLGERPEFRETAADLVQDSFLRLSAARGDTSDLIENPRAMLFRIARNLATDTLRHERVTANLFDPGGMDDTLVAADPSPERQVLDRDLLSRLHLAMGELSPLQRQVLTLKRLHGLSHAEIAAQTGLSPAAIEKTLTRALQRLRRVLGDSFP</sequence>